<dbReference type="PANTHER" id="PTHR32086">
    <property type="entry name" value="FANCONI ANEMIA GROUP D2 PROTEIN"/>
    <property type="match status" value="1"/>
</dbReference>
<name>A0A0G4H3U8_VITBC</name>
<feature type="compositionally biased region" description="Basic and acidic residues" evidence="7">
    <location>
        <begin position="1487"/>
        <end position="1502"/>
    </location>
</feature>
<organism evidence="8 9">
    <name type="scientific">Vitrella brassicaformis (strain CCMP3155)</name>
    <dbReference type="NCBI Taxonomy" id="1169540"/>
    <lineage>
        <taxon>Eukaryota</taxon>
        <taxon>Sar</taxon>
        <taxon>Alveolata</taxon>
        <taxon>Colpodellida</taxon>
        <taxon>Vitrellaceae</taxon>
        <taxon>Vitrella</taxon>
    </lineage>
</organism>
<feature type="region of interest" description="Disordered" evidence="7">
    <location>
        <begin position="1723"/>
        <end position="1756"/>
    </location>
</feature>
<evidence type="ECO:0000256" key="6">
    <source>
        <dbReference type="SAM" id="Coils"/>
    </source>
</evidence>
<dbReference type="GO" id="GO:0007129">
    <property type="term" value="P:homologous chromosome pairing at meiosis"/>
    <property type="evidence" value="ECO:0007669"/>
    <property type="project" value="TreeGrafter"/>
</dbReference>
<feature type="compositionally biased region" description="Acidic residues" evidence="7">
    <location>
        <begin position="2073"/>
        <end position="2093"/>
    </location>
</feature>
<dbReference type="GO" id="GO:0036297">
    <property type="term" value="P:interstrand cross-link repair"/>
    <property type="evidence" value="ECO:0007669"/>
    <property type="project" value="TreeGrafter"/>
</dbReference>
<sequence>MRRGRKMNKKSLLELFATHGCEYKPGDNGDAIGLDGGASACFHLTVSSKTLKDRLTAALTSTTSNSTDAPTLVSAVKRHILAPNPQDNDTDTDLQTAFLLPFSVEDAVLDAVHVDGESGRGRGAVGVMRAENVFADYGSASLCRLLLSIDTGGLQRLLAKALIDLLNEKVVDGMVDDAMWLPSTLSQGMPLGMGIGGRGSDANIPQLILKQFRYMEGRVEGLVEGLLDVFELADNMPKAKREVLRLLPSLTTREEDRSTMLKRLQAYLENDTSNGGNLQEIDDDDDLDGDDMGRNTARARKAADDKVVSADVLECLSCMHLDAQTRETITDIALGLLPYLPDTEWPTLIRFLASHTPPPFYDDLYAALKKNLDIAGIFKHANQPPLGRKNNGGGNRGRERDEEGDELMGVDEVGAGGGAGGAGAVVVEVPGCKWITKTFDVLRSTLQVNAPLARFFAKKVAKIAGARVADNNNDDDDFPPLSPKSSHSAGGGPQPHSFAEFELLLLTILMETKADVGGGGKRAFGGGGNGGNGGNGGCPTAHEVLLTALRNEKVKLLKVLEFVRSAPVPVVRLLSGGMTQLLVVTTKHVAMQNHSGGCGAFPSSSSKTQHPHAFTPHGIRQLLNIYLSVFDAFDKSQRKQLIKMLLAHVTSPTHSNATSASSAAASTAASAKPDKTPAKATALGKRGGGLALPLADLGCADTVASNSPGSLLACRLLVGLCVRRSHEIDIFAQALTKAVEGTSEAALMEMLLVGVRCLTPVNTLQIWVQKLSSLNRMQTSKYTGILAYMAILRDLGEYEVSFREEEGGFPVEEATLKLLKAVEKDPRQQAFAYECLAAGLDAGYVPPAVGEIVKNDAMAVMDQSTLSKTHHKQKGQSGGRRSAMNEAAMECAWPDMVADLYVRVLSRDVYSSPEAVVQARDEGAEEVARLLPSHAITIVTRAARNRSMVSLPSALRVCVSAILANERATEHMEPVGLAHPSQAFKQDTIVPFKELDTYLRAPLLVPTWVSSGVAEDDMDDEDEGETETEGRQVVGPRVFLTHKSPWQWGEYHHSQPSNKKDLICKCYFMAACWAREVLNTLASAYDHFLNQRAVFRAKNKARQRRSGARSGGAGVFSPMRGMMEEDPTVEVKMLHRLMQQYEMCVGIEESLELAVRLHPAFKLPSSELPPNAQDITDIMQGGRESFRSAAGGAGGGGAAAKPKAAAKNGGKGGGKTEKEHQIKTAEHVLRQLPPVSPKVLHLLRVLTLRPNEDVDMDVPMPELSPPTLIRLVALLRHTMRLTFYAQPFLCVDVGAKEAATAKDSKKKDDDEAFDQAHTHRAVYRFVPSSRARGGGGLVATLGGVGSREHEASVVGEGGIGLVEVSLMLLRKVLGERVNELHQFKDTQLADRNENEQAKVCELCEELESILLAFGDFIYFLPTLIHIKPSGVRCASSVLAAASTAIQDTQQQQQQQQQPGEDDMECDGDNDGEGGGGDGDNSPGTLRKFIEEREGRLVEERRRFGQPSSSKGNDYMLHNIWRKGPGDDAQDRGDDMYDDNDDGQDDMHLEFAPPMPPYPNQHHHHHNNNNAGFDDIPLLAKEERRISEAYADGGAWRGLKQAMAAYGRSLKALVTMEGFPSLSVTMLAQDYLVQLLKVHALISARLRRHSHNNNAAKKDGEAIKTTLHEVTDQLLCRAWSQLDVKYRPALMFEALKVSLEHGKTTAANMIKRFANSALPQIRQHYRRKVKNDTEGGDKKKKKKKKDKDNDEEAEDFPAPKDFECLDKQNFAAFYKVMLEQVNSVLRAEVVQPLSEYIKKKSALKELIKKAAKEESLADEETKKNTPLGRVKAAIHRTCALVDSWKALIEFTKYDPSSTLLRHAMTVGRRTMESLTKILGLVPALLLAEDFRDDIKDILTTIRRVLNHFGKIRVEVKERKLTALDKYLAPLARDHEALLSKLQHEFREDQDTNKLNKKGAALELRAPAMRNMQNQKIDGVLYDLDQEDDDNDNNDDEQEAEDGQNEDDDRPKQKHKQHKKNKKKRPRQPGEHEEGEEGEEGEGGEDDQQPDDNDEEPRKRKKKQKKKKDKHPQQEEDQEGEGEGEGGEAADEEEQQDHRHKKKDRDKNKNKKNKPAPAPVIVKREHDGDADGEGDGHDDDDTPPAPQPPKKQKKQQQQQQQEAAAKAKPKLRPQGLQRDTGRQLHESIAQR</sequence>
<feature type="region of interest" description="Disordered" evidence="7">
    <location>
        <begin position="1448"/>
        <end position="1543"/>
    </location>
</feature>
<dbReference type="VEuPathDB" id="CryptoDB:Vbra_6549"/>
<feature type="region of interest" description="Disordered" evidence="7">
    <location>
        <begin position="1100"/>
        <end position="1120"/>
    </location>
</feature>
<feature type="compositionally biased region" description="Low complexity" evidence="7">
    <location>
        <begin position="2153"/>
        <end position="2164"/>
    </location>
</feature>
<evidence type="ECO:0000256" key="5">
    <source>
        <dbReference type="ARBA" id="ARBA00093456"/>
    </source>
</evidence>
<evidence type="ECO:0000256" key="7">
    <source>
        <dbReference type="SAM" id="MobiDB-lite"/>
    </source>
</evidence>
<reference evidence="8 9" key="1">
    <citation type="submission" date="2014-11" db="EMBL/GenBank/DDBJ databases">
        <authorList>
            <person name="Zhu J."/>
            <person name="Qi W."/>
            <person name="Song R."/>
        </authorList>
    </citation>
    <scope>NUCLEOTIDE SEQUENCE [LARGE SCALE GENOMIC DNA]</scope>
</reference>
<feature type="region of interest" description="Disordered" evidence="7">
    <location>
        <begin position="383"/>
        <end position="405"/>
    </location>
</feature>
<evidence type="ECO:0000313" key="9">
    <source>
        <dbReference type="Proteomes" id="UP000041254"/>
    </source>
</evidence>
<comment type="similarity">
    <text evidence="5">Belongs to the Fanconi anemia protein FANCD2 family.</text>
</comment>
<evidence type="ECO:0000313" key="8">
    <source>
        <dbReference type="EMBL" id="CEM38379.1"/>
    </source>
</evidence>
<feature type="compositionally biased region" description="Basic residues" evidence="7">
    <location>
        <begin position="2057"/>
        <end position="2068"/>
    </location>
</feature>
<dbReference type="GO" id="GO:0031573">
    <property type="term" value="P:mitotic intra-S DNA damage checkpoint signaling"/>
    <property type="evidence" value="ECO:0007669"/>
    <property type="project" value="TreeGrafter"/>
</dbReference>
<evidence type="ECO:0000256" key="2">
    <source>
        <dbReference type="ARBA" id="ARBA00022499"/>
    </source>
</evidence>
<feature type="compositionally biased region" description="Basic and acidic residues" evidence="7">
    <location>
        <begin position="1523"/>
        <end position="1534"/>
    </location>
</feature>
<keyword evidence="2" id="KW-1017">Isopeptide bond</keyword>
<feature type="region of interest" description="Disordered" evidence="7">
    <location>
        <begin position="271"/>
        <end position="294"/>
    </location>
</feature>
<feature type="compositionally biased region" description="Low complexity" evidence="7">
    <location>
        <begin position="654"/>
        <end position="671"/>
    </location>
</feature>
<dbReference type="STRING" id="1169540.A0A0G4H3U8"/>
<feature type="compositionally biased region" description="Acidic residues" evidence="7">
    <location>
        <begin position="2128"/>
        <end position="2140"/>
    </location>
</feature>
<evidence type="ECO:0000256" key="1">
    <source>
        <dbReference type="ARBA" id="ARBA00004123"/>
    </source>
</evidence>
<feature type="compositionally biased region" description="Basic residues" evidence="7">
    <location>
        <begin position="2010"/>
        <end position="2025"/>
    </location>
</feature>
<evidence type="ECO:0000256" key="3">
    <source>
        <dbReference type="ARBA" id="ARBA00022843"/>
    </source>
</evidence>
<evidence type="ECO:0000256" key="4">
    <source>
        <dbReference type="ARBA" id="ARBA00023242"/>
    </source>
</evidence>
<feature type="compositionally biased region" description="Acidic residues" evidence="7">
    <location>
        <begin position="280"/>
        <end position="290"/>
    </location>
</feature>
<feature type="region of interest" description="Disordered" evidence="7">
    <location>
        <begin position="1187"/>
        <end position="1220"/>
    </location>
</feature>
<dbReference type="InterPro" id="IPR029448">
    <property type="entry name" value="FANCD2"/>
</dbReference>
<dbReference type="GO" id="GO:0070182">
    <property type="term" value="F:DNA polymerase binding"/>
    <property type="evidence" value="ECO:0007669"/>
    <property type="project" value="TreeGrafter"/>
</dbReference>
<feature type="compositionally biased region" description="Acidic residues" evidence="7">
    <location>
        <begin position="2031"/>
        <end position="2053"/>
    </location>
</feature>
<gene>
    <name evidence="8" type="ORF">Vbra_6549</name>
</gene>
<dbReference type="InParanoid" id="A0A0G4H3U8"/>
<feature type="region of interest" description="Disordered" evidence="7">
    <location>
        <begin position="1982"/>
        <end position="2189"/>
    </location>
</feature>
<feature type="compositionally biased region" description="Basic residues" evidence="7">
    <location>
        <begin position="2096"/>
        <end position="2112"/>
    </location>
</feature>
<dbReference type="Proteomes" id="UP000041254">
    <property type="component" value="Unassembled WGS sequence"/>
</dbReference>
<feature type="region of interest" description="Disordered" evidence="7">
    <location>
        <begin position="654"/>
        <end position="682"/>
    </location>
</feature>
<proteinExistence type="inferred from homology"/>
<feature type="compositionally biased region" description="Acidic residues" evidence="7">
    <location>
        <begin position="1459"/>
        <end position="1471"/>
    </location>
</feature>
<feature type="region of interest" description="Disordered" evidence="7">
    <location>
        <begin position="469"/>
        <end position="494"/>
    </location>
</feature>
<feature type="compositionally biased region" description="Low complexity" evidence="7">
    <location>
        <begin position="1199"/>
        <end position="1208"/>
    </location>
</feature>
<protein>
    <submittedName>
        <fullName evidence="8">Uncharacterized protein</fullName>
    </submittedName>
</protein>
<dbReference type="PANTHER" id="PTHR32086:SF0">
    <property type="entry name" value="FANCONI ANEMIA GROUP D2 PROTEIN"/>
    <property type="match status" value="1"/>
</dbReference>
<keyword evidence="4" id="KW-0539">Nucleus</keyword>
<feature type="compositionally biased region" description="Acidic residues" evidence="7">
    <location>
        <begin position="1982"/>
        <end position="2006"/>
    </location>
</feature>
<dbReference type="EMBL" id="CDMY01000982">
    <property type="protein sequence ID" value="CEM38379.1"/>
    <property type="molecule type" value="Genomic_DNA"/>
</dbReference>
<keyword evidence="3" id="KW-0832">Ubl conjugation</keyword>
<dbReference type="GO" id="GO:0005634">
    <property type="term" value="C:nucleus"/>
    <property type="evidence" value="ECO:0007669"/>
    <property type="project" value="UniProtKB-SubCell"/>
</dbReference>
<dbReference type="GO" id="GO:1990918">
    <property type="term" value="P:double-strand break repair involved in meiotic recombination"/>
    <property type="evidence" value="ECO:0007669"/>
    <property type="project" value="TreeGrafter"/>
</dbReference>
<keyword evidence="6" id="KW-0175">Coiled coil</keyword>
<dbReference type="GO" id="GO:0000793">
    <property type="term" value="C:condensed chromosome"/>
    <property type="evidence" value="ECO:0007669"/>
    <property type="project" value="TreeGrafter"/>
</dbReference>
<comment type="subcellular location">
    <subcellularLocation>
        <location evidence="1">Nucleus</location>
    </subcellularLocation>
</comment>
<keyword evidence="9" id="KW-1185">Reference proteome</keyword>
<accession>A0A0G4H3U8</accession>
<feature type="coiled-coil region" evidence="6">
    <location>
        <begin position="1792"/>
        <end position="1822"/>
    </location>
</feature>